<dbReference type="GO" id="GO:0006302">
    <property type="term" value="P:double-strand break repair"/>
    <property type="evidence" value="ECO:0007669"/>
    <property type="project" value="InterPro"/>
</dbReference>
<dbReference type="InterPro" id="IPR038729">
    <property type="entry name" value="Rad50/SbcC_AAA"/>
</dbReference>
<dbReference type="GO" id="GO:0016887">
    <property type="term" value="F:ATP hydrolysis activity"/>
    <property type="evidence" value="ECO:0007669"/>
    <property type="project" value="InterPro"/>
</dbReference>
<comment type="caution">
    <text evidence="2">The sequence shown here is derived from an EMBL/GenBank/DDBJ whole genome shotgun (WGS) entry which is preliminary data.</text>
</comment>
<accession>A0A9D8PP52</accession>
<dbReference type="PANTHER" id="PTHR32182">
    <property type="entry name" value="DNA REPLICATION AND REPAIR PROTEIN RECF"/>
    <property type="match status" value="1"/>
</dbReference>
<feature type="domain" description="Rad50/SbcC-type AAA" evidence="1">
    <location>
        <begin position="7"/>
        <end position="91"/>
    </location>
</feature>
<reference evidence="2" key="2">
    <citation type="submission" date="2021-01" db="EMBL/GenBank/DDBJ databases">
        <authorList>
            <person name="Hahn C.R."/>
            <person name="Youssef N.H."/>
            <person name="Elshahed M."/>
        </authorList>
    </citation>
    <scope>NUCLEOTIDE SEQUENCE</scope>
    <source>
        <strain evidence="2">Zod_Metabat.24</strain>
    </source>
</reference>
<protein>
    <submittedName>
        <fullName evidence="2">AAA family ATPase</fullName>
    </submittedName>
</protein>
<sequence length="107" mass="12555">MPRFLHKIRIEDFRSFKDETIELGDVTCIVGPNEGGKTNLLDAINLIVPGDLSKKEDKRNLTEDDTRKNSERFDKSKLPKITYFVEKSFIKEKIILEREEDDNKREL</sequence>
<dbReference type="InterPro" id="IPR027417">
    <property type="entry name" value="P-loop_NTPase"/>
</dbReference>
<evidence type="ECO:0000313" key="2">
    <source>
        <dbReference type="EMBL" id="MBN1573979.1"/>
    </source>
</evidence>
<dbReference type="Pfam" id="PF13476">
    <property type="entry name" value="AAA_23"/>
    <property type="match status" value="1"/>
</dbReference>
<dbReference type="PANTHER" id="PTHR32182:SF22">
    <property type="entry name" value="ATP-DEPENDENT ENDONUCLEASE, OLD FAMILY-RELATED"/>
    <property type="match status" value="1"/>
</dbReference>
<dbReference type="GO" id="GO:0000731">
    <property type="term" value="P:DNA synthesis involved in DNA repair"/>
    <property type="evidence" value="ECO:0007669"/>
    <property type="project" value="TreeGrafter"/>
</dbReference>
<dbReference type="AlphaFoldDB" id="A0A9D8PP52"/>
<proteinExistence type="predicted"/>
<dbReference type="SUPFAM" id="SSF52540">
    <property type="entry name" value="P-loop containing nucleoside triphosphate hydrolases"/>
    <property type="match status" value="1"/>
</dbReference>
<dbReference type="Gene3D" id="3.40.50.300">
    <property type="entry name" value="P-loop containing nucleotide triphosphate hydrolases"/>
    <property type="match status" value="1"/>
</dbReference>
<reference evidence="2" key="1">
    <citation type="journal article" date="2021" name="Environ. Microbiol.">
        <title>Genomic characterization of three novel Desulfobacterota classes expand the metabolic and phylogenetic diversity of the phylum.</title>
        <authorList>
            <person name="Murphy C.L."/>
            <person name="Biggerstaff J."/>
            <person name="Eichhorn A."/>
            <person name="Ewing E."/>
            <person name="Shahan R."/>
            <person name="Soriano D."/>
            <person name="Stewart S."/>
            <person name="VanMol K."/>
            <person name="Walker R."/>
            <person name="Walters P."/>
            <person name="Elshahed M.S."/>
            <person name="Youssef N.H."/>
        </authorList>
    </citation>
    <scope>NUCLEOTIDE SEQUENCE</scope>
    <source>
        <strain evidence="2">Zod_Metabat.24</strain>
    </source>
</reference>
<name>A0A9D8PP52_9DELT</name>
<dbReference type="EMBL" id="JAFGIX010000061">
    <property type="protein sequence ID" value="MBN1573979.1"/>
    <property type="molecule type" value="Genomic_DNA"/>
</dbReference>
<organism evidence="2 3">
    <name type="scientific">Candidatus Zymogenus saltonus</name>
    <dbReference type="NCBI Taxonomy" id="2844893"/>
    <lineage>
        <taxon>Bacteria</taxon>
        <taxon>Deltaproteobacteria</taxon>
        <taxon>Candidatus Zymogenia</taxon>
        <taxon>Candidatus Zymogeniales</taxon>
        <taxon>Candidatus Zymogenaceae</taxon>
        <taxon>Candidatus Zymogenus</taxon>
    </lineage>
</organism>
<evidence type="ECO:0000259" key="1">
    <source>
        <dbReference type="Pfam" id="PF13476"/>
    </source>
</evidence>
<gene>
    <name evidence="2" type="ORF">JW984_12355</name>
</gene>
<evidence type="ECO:0000313" key="3">
    <source>
        <dbReference type="Proteomes" id="UP000809273"/>
    </source>
</evidence>
<dbReference type="Proteomes" id="UP000809273">
    <property type="component" value="Unassembled WGS sequence"/>
</dbReference>